<keyword evidence="3" id="KW-0472">Membrane</keyword>
<dbReference type="InterPro" id="IPR051755">
    <property type="entry name" value="Ig-like_CS_Receptor"/>
</dbReference>
<comment type="caution">
    <text evidence="6">The sequence shown here is derived from an EMBL/GenBank/DDBJ whole genome shotgun (WGS) entry which is preliminary data.</text>
</comment>
<dbReference type="InterPro" id="IPR013783">
    <property type="entry name" value="Ig-like_fold"/>
</dbReference>
<reference evidence="6 7" key="1">
    <citation type="journal article" date="2012" name="Genome Biol.">
        <title>Sequencing three crocodilian genomes to illuminate the evolution of archosaurs and amniotes.</title>
        <authorList>
            <person name="St John J.A."/>
            <person name="Braun E.L."/>
            <person name="Isberg S.R."/>
            <person name="Miles L.G."/>
            <person name="Chong A.Y."/>
            <person name="Gongora J."/>
            <person name="Dalzell P."/>
            <person name="Moran C."/>
            <person name="Bed'hom B."/>
            <person name="Abzhanov A."/>
            <person name="Burgess S.C."/>
            <person name="Cooksey A.M."/>
            <person name="Castoe T.A."/>
            <person name="Crawford N.G."/>
            <person name="Densmore L.D."/>
            <person name="Drew J.C."/>
            <person name="Edwards S.V."/>
            <person name="Faircloth B.C."/>
            <person name="Fujita M.K."/>
            <person name="Greenwold M.J."/>
            <person name="Hoffmann F.G."/>
            <person name="Howard J.M."/>
            <person name="Iguchi T."/>
            <person name="Janes D.E."/>
            <person name="Khan S.Y."/>
            <person name="Kohno S."/>
            <person name="de Koning A.J."/>
            <person name="Lance S.L."/>
            <person name="McCarthy F.M."/>
            <person name="McCormack J.E."/>
            <person name="Merchant M.E."/>
            <person name="Peterson D.G."/>
            <person name="Pollock D.D."/>
            <person name="Pourmand N."/>
            <person name="Raney B.J."/>
            <person name="Roessler K.A."/>
            <person name="Sanford J.R."/>
            <person name="Sawyer R.H."/>
            <person name="Schmidt C.J."/>
            <person name="Triplett E.W."/>
            <person name="Tuberville T.D."/>
            <person name="Venegas-Anaya M."/>
            <person name="Howard J.T."/>
            <person name="Jarvis E.D."/>
            <person name="Guillette L.J.Jr."/>
            <person name="Glenn T.C."/>
            <person name="Green R.E."/>
            <person name="Ray D.A."/>
        </authorList>
    </citation>
    <scope>NUCLEOTIDE SEQUENCE [LARGE SCALE GENOMIC DNA]</scope>
    <source>
        <strain evidence="6">KSC_2009_1</strain>
    </source>
</reference>
<dbReference type="SUPFAM" id="SSF48726">
    <property type="entry name" value="Immunoglobulin"/>
    <property type="match status" value="2"/>
</dbReference>
<evidence type="ECO:0000256" key="3">
    <source>
        <dbReference type="SAM" id="Phobius"/>
    </source>
</evidence>
<dbReference type="InterPro" id="IPR007110">
    <property type="entry name" value="Ig-like_dom"/>
</dbReference>
<organism evidence="6 7">
    <name type="scientific">Alligator mississippiensis</name>
    <name type="common">American alligator</name>
    <dbReference type="NCBI Taxonomy" id="8496"/>
    <lineage>
        <taxon>Eukaryota</taxon>
        <taxon>Metazoa</taxon>
        <taxon>Chordata</taxon>
        <taxon>Craniata</taxon>
        <taxon>Vertebrata</taxon>
        <taxon>Euteleostomi</taxon>
        <taxon>Archelosauria</taxon>
        <taxon>Archosauria</taxon>
        <taxon>Crocodylia</taxon>
        <taxon>Alligatoridae</taxon>
        <taxon>Alligatorinae</taxon>
        <taxon>Alligator</taxon>
    </lineage>
</organism>
<accession>A0A151NQ26</accession>
<dbReference type="Gene3D" id="2.60.40.10">
    <property type="entry name" value="Immunoglobulins"/>
    <property type="match status" value="2"/>
</dbReference>
<evidence type="ECO:0000256" key="2">
    <source>
        <dbReference type="ARBA" id="ARBA00023180"/>
    </source>
</evidence>
<dbReference type="CDD" id="cd00099">
    <property type="entry name" value="IgV"/>
    <property type="match status" value="1"/>
</dbReference>
<keyword evidence="7" id="KW-1185">Reference proteome</keyword>
<feature type="transmembrane region" description="Helical" evidence="3">
    <location>
        <begin position="250"/>
        <end position="271"/>
    </location>
</feature>
<keyword evidence="2" id="KW-0325">Glycoprotein</keyword>
<keyword evidence="3" id="KW-0812">Transmembrane</keyword>
<keyword evidence="1" id="KW-1015">Disulfide bond</keyword>
<keyword evidence="3" id="KW-1133">Transmembrane helix</keyword>
<feature type="domain" description="Ig-like" evidence="5">
    <location>
        <begin position="22"/>
        <end position="119"/>
    </location>
</feature>
<dbReference type="Pfam" id="PF07686">
    <property type="entry name" value="V-set"/>
    <property type="match status" value="1"/>
</dbReference>
<evidence type="ECO:0000256" key="4">
    <source>
        <dbReference type="SAM" id="SignalP"/>
    </source>
</evidence>
<dbReference type="InterPro" id="IPR003599">
    <property type="entry name" value="Ig_sub"/>
</dbReference>
<dbReference type="PANTHER" id="PTHR19971">
    <property type="entry name" value="SIGNAL-REGULATORY PROTEIN BETA"/>
    <property type="match status" value="1"/>
</dbReference>
<dbReference type="SMART" id="SM00409">
    <property type="entry name" value="IG"/>
    <property type="match status" value="1"/>
</dbReference>
<dbReference type="Pfam" id="PF07654">
    <property type="entry name" value="C1-set"/>
    <property type="match status" value="1"/>
</dbReference>
<dbReference type="Proteomes" id="UP000050525">
    <property type="component" value="Unassembled WGS sequence"/>
</dbReference>
<evidence type="ECO:0000256" key="1">
    <source>
        <dbReference type="ARBA" id="ARBA00023157"/>
    </source>
</evidence>
<evidence type="ECO:0000259" key="5">
    <source>
        <dbReference type="PROSITE" id="PS50835"/>
    </source>
</evidence>
<proteinExistence type="predicted"/>
<dbReference type="EMBL" id="AKHW03002440">
    <property type="protein sequence ID" value="KYO38878.1"/>
    <property type="molecule type" value="Genomic_DNA"/>
</dbReference>
<dbReference type="InterPro" id="IPR013106">
    <property type="entry name" value="Ig_V-set"/>
</dbReference>
<sequence>MEGLLLVLCLLGTALHGAGSDPKVSLHQPPVVRALRGESVTLTCSCQLCNFPDFHSEWRFAGGNGNPGPPTLIAVKTSILSRLLDLQQKYSVTHQSNVRSLLLIKNLQPNDSGTYLCTIIRSIPPPTKILKPLKTQLEVYALAKVWLFSSSVKGTLHSILVTCAASEFYPASLNITLTVTCGGYQALGDGVSVAAASEGTFNATQRAWVNTADCHNGTEVTCWVKQLVAEVNQTLWIPPMKNTVLSMPVLINRFLISGLVILWLVFLLGCLRKRSGYKMSLG</sequence>
<evidence type="ECO:0000313" key="7">
    <source>
        <dbReference type="Proteomes" id="UP000050525"/>
    </source>
</evidence>
<gene>
    <name evidence="6" type="ORF">Y1Q_0023528</name>
</gene>
<dbReference type="AlphaFoldDB" id="A0A151NQ26"/>
<name>A0A151NQ26_ALLMI</name>
<dbReference type="PROSITE" id="PS50835">
    <property type="entry name" value="IG_LIKE"/>
    <property type="match status" value="1"/>
</dbReference>
<dbReference type="InterPro" id="IPR003597">
    <property type="entry name" value="Ig_C1-set"/>
</dbReference>
<dbReference type="InterPro" id="IPR036179">
    <property type="entry name" value="Ig-like_dom_sf"/>
</dbReference>
<feature type="chain" id="PRO_5007586265" description="Ig-like domain-containing protein" evidence="4">
    <location>
        <begin position="21"/>
        <end position="282"/>
    </location>
</feature>
<keyword evidence="4" id="KW-0732">Signal</keyword>
<protein>
    <recommendedName>
        <fullName evidence="5">Ig-like domain-containing protein</fullName>
    </recommendedName>
</protein>
<feature type="signal peptide" evidence="4">
    <location>
        <begin position="1"/>
        <end position="20"/>
    </location>
</feature>
<evidence type="ECO:0000313" key="6">
    <source>
        <dbReference type="EMBL" id="KYO38878.1"/>
    </source>
</evidence>